<reference evidence="2 3" key="1">
    <citation type="submission" date="2019-03" db="EMBL/GenBank/DDBJ databases">
        <title>First draft genome of Liparis tanakae, snailfish: a comprehensive survey of snailfish specific genes.</title>
        <authorList>
            <person name="Kim W."/>
            <person name="Song I."/>
            <person name="Jeong J.-H."/>
            <person name="Kim D."/>
            <person name="Kim S."/>
            <person name="Ryu S."/>
            <person name="Song J.Y."/>
            <person name="Lee S.K."/>
        </authorList>
    </citation>
    <scope>NUCLEOTIDE SEQUENCE [LARGE SCALE GENOMIC DNA]</scope>
    <source>
        <tissue evidence="2">Muscle</tissue>
    </source>
</reference>
<comment type="caution">
    <text evidence="2">The sequence shown here is derived from an EMBL/GenBank/DDBJ whole genome shotgun (WGS) entry which is preliminary data.</text>
</comment>
<dbReference type="Proteomes" id="UP000314294">
    <property type="component" value="Unassembled WGS sequence"/>
</dbReference>
<proteinExistence type="predicted"/>
<feature type="compositionally biased region" description="Acidic residues" evidence="1">
    <location>
        <begin position="24"/>
        <end position="37"/>
    </location>
</feature>
<evidence type="ECO:0000313" key="2">
    <source>
        <dbReference type="EMBL" id="TNN58165.1"/>
    </source>
</evidence>
<sequence>MVQQWSSLTSHRRSGVDRRMAQQIEEEEEEGEEEEEEKAATSSISSRSGDPLGTFLQEIYHARPEEMSSNKKGRWREQEGPGNREVQAWREAFKIGWLSPDAELLAPADGSGMSAATSSTRLSPGAHLLSATEPPPRRYGSMLTLEEKCEQSFFLFYYYRMEDEAVLDRGASLLKHVCDEEEAEAFLFCFLSFGTNQLLAKQLIGRFECD</sequence>
<name>A0A4Z2GYI4_9TELE</name>
<dbReference type="EMBL" id="SRLO01000387">
    <property type="protein sequence ID" value="TNN58165.1"/>
    <property type="molecule type" value="Genomic_DNA"/>
</dbReference>
<evidence type="ECO:0000313" key="3">
    <source>
        <dbReference type="Proteomes" id="UP000314294"/>
    </source>
</evidence>
<keyword evidence="3" id="KW-1185">Reference proteome</keyword>
<feature type="region of interest" description="Disordered" evidence="1">
    <location>
        <begin position="1"/>
        <end position="83"/>
    </location>
</feature>
<feature type="compositionally biased region" description="Basic and acidic residues" evidence="1">
    <location>
        <begin position="60"/>
        <end position="79"/>
    </location>
</feature>
<feature type="region of interest" description="Disordered" evidence="1">
    <location>
        <begin position="109"/>
        <end position="133"/>
    </location>
</feature>
<protein>
    <submittedName>
        <fullName evidence="2">Electrogenic sodium bicarbonate cotransporter 1</fullName>
    </submittedName>
</protein>
<dbReference type="OrthoDB" id="1735926at2759"/>
<gene>
    <name evidence="2" type="primary">Slc4a4_0</name>
    <name evidence="2" type="ORF">EYF80_031598</name>
</gene>
<dbReference type="AlphaFoldDB" id="A0A4Z2GYI4"/>
<organism evidence="2 3">
    <name type="scientific">Liparis tanakae</name>
    <name type="common">Tanaka's snailfish</name>
    <dbReference type="NCBI Taxonomy" id="230148"/>
    <lineage>
        <taxon>Eukaryota</taxon>
        <taxon>Metazoa</taxon>
        <taxon>Chordata</taxon>
        <taxon>Craniata</taxon>
        <taxon>Vertebrata</taxon>
        <taxon>Euteleostomi</taxon>
        <taxon>Actinopterygii</taxon>
        <taxon>Neopterygii</taxon>
        <taxon>Teleostei</taxon>
        <taxon>Neoteleostei</taxon>
        <taxon>Acanthomorphata</taxon>
        <taxon>Eupercaria</taxon>
        <taxon>Perciformes</taxon>
        <taxon>Cottioidei</taxon>
        <taxon>Cottales</taxon>
        <taxon>Liparidae</taxon>
        <taxon>Liparis</taxon>
    </lineage>
</organism>
<evidence type="ECO:0000256" key="1">
    <source>
        <dbReference type="SAM" id="MobiDB-lite"/>
    </source>
</evidence>
<accession>A0A4Z2GYI4</accession>